<dbReference type="InterPro" id="IPR020845">
    <property type="entry name" value="AMP-binding_CS"/>
</dbReference>
<protein>
    <submittedName>
        <fullName evidence="5">FadD7 family fatty acid--CoA ligase</fullName>
    </submittedName>
</protein>
<dbReference type="PANTHER" id="PTHR43201">
    <property type="entry name" value="ACYL-COA SYNTHETASE"/>
    <property type="match status" value="1"/>
</dbReference>
<dbReference type="InterPro" id="IPR025110">
    <property type="entry name" value="AMP-bd_C"/>
</dbReference>
<sequence>MTSPMTSMTGLFDVLDHHIRTRPDATALVATGQRVPATYATLGRWVGDAAADLAAAGLRPGDVVALVELNTAEFVVALLAAARCGLIVAPLDPALAEAEMADRLTRLGARAVLTGPGAHADGSHRVHVTRTRATVEATGHGAPRAAADLGLGPDDAMILFTSGTTGRPKMVPWTHTNLAASVHAICATYHLGGDDATVAAMPFFHGHGLVAVLLSTLASGGKVLLPAGGRFSARTFWADMRAAQATWFTAVPTIHQILLQRPDEEHPPLRFVRSCSAPLDAATAEQAEHRFGAPILEAYGMTETTHQAASRRAHRHDPRASVGPASGAARLRIVGAEGRECAPGETGEVWVSGPAVVRGYLADPEHTAEAFIQGWFRTGDLGALDRDGNLQLTGRIKNIINRGGEKISPEHVEGVLTGCDGVFEAVVFAIPDATYGEQVGAAVVPSDLRASADDIVAECRTKLAPYEVPSRLDIVESLPHTAKGAIDRQAVTSQLAH</sequence>
<evidence type="ECO:0000259" key="4">
    <source>
        <dbReference type="Pfam" id="PF13193"/>
    </source>
</evidence>
<gene>
    <name evidence="5" type="ORF">KL859_11180</name>
</gene>
<keyword evidence="2 5" id="KW-0436">Ligase</keyword>
<feature type="domain" description="AMP-binding enzyme C-terminal" evidence="4">
    <location>
        <begin position="412"/>
        <end position="484"/>
    </location>
</feature>
<accession>A0ABS6HND0</accession>
<evidence type="ECO:0000259" key="3">
    <source>
        <dbReference type="Pfam" id="PF00501"/>
    </source>
</evidence>
<keyword evidence="6" id="KW-1185">Reference proteome</keyword>
<dbReference type="GO" id="GO:0016874">
    <property type="term" value="F:ligase activity"/>
    <property type="evidence" value="ECO:0007669"/>
    <property type="project" value="UniProtKB-KW"/>
</dbReference>
<dbReference type="EMBL" id="JAHBOM010000007">
    <property type="protein sequence ID" value="MBU8823435.1"/>
    <property type="molecule type" value="Genomic_DNA"/>
</dbReference>
<dbReference type="Proteomes" id="UP000696413">
    <property type="component" value="Unassembled WGS sequence"/>
</dbReference>
<dbReference type="InterPro" id="IPR045851">
    <property type="entry name" value="AMP-bd_C_sf"/>
</dbReference>
<proteinExistence type="inferred from homology"/>
<evidence type="ECO:0000313" key="5">
    <source>
        <dbReference type="EMBL" id="MBU8823435.1"/>
    </source>
</evidence>
<dbReference type="NCBIfam" id="NF004511">
    <property type="entry name" value="PRK05852.1"/>
    <property type="match status" value="1"/>
</dbReference>
<name>A0ABS6HND0_MYCGD</name>
<dbReference type="RefSeq" id="WP_214394741.1">
    <property type="nucleotide sequence ID" value="NZ_JAHBOL010000003.1"/>
</dbReference>
<dbReference type="PANTHER" id="PTHR43201:SF5">
    <property type="entry name" value="MEDIUM-CHAIN ACYL-COA LIGASE ACSF2, MITOCHONDRIAL"/>
    <property type="match status" value="1"/>
</dbReference>
<dbReference type="SUPFAM" id="SSF56801">
    <property type="entry name" value="Acetyl-CoA synthetase-like"/>
    <property type="match status" value="1"/>
</dbReference>
<evidence type="ECO:0000256" key="1">
    <source>
        <dbReference type="ARBA" id="ARBA00006432"/>
    </source>
</evidence>
<evidence type="ECO:0000313" key="6">
    <source>
        <dbReference type="Proteomes" id="UP000696413"/>
    </source>
</evidence>
<dbReference type="Gene3D" id="3.40.50.12780">
    <property type="entry name" value="N-terminal domain of ligase-like"/>
    <property type="match status" value="1"/>
</dbReference>
<comment type="caution">
    <text evidence="5">The sequence shown here is derived from an EMBL/GenBank/DDBJ whole genome shotgun (WGS) entry which is preliminary data.</text>
</comment>
<dbReference type="Pfam" id="PF13193">
    <property type="entry name" value="AMP-binding_C"/>
    <property type="match status" value="1"/>
</dbReference>
<evidence type="ECO:0000256" key="2">
    <source>
        <dbReference type="ARBA" id="ARBA00022598"/>
    </source>
</evidence>
<dbReference type="Gene3D" id="3.30.300.30">
    <property type="match status" value="1"/>
</dbReference>
<organism evidence="5 6">
    <name type="scientific">Mycolicibacterium goodii</name>
    <name type="common">Mycobacterium goodii</name>
    <dbReference type="NCBI Taxonomy" id="134601"/>
    <lineage>
        <taxon>Bacteria</taxon>
        <taxon>Bacillati</taxon>
        <taxon>Actinomycetota</taxon>
        <taxon>Actinomycetes</taxon>
        <taxon>Mycobacteriales</taxon>
        <taxon>Mycobacteriaceae</taxon>
        <taxon>Mycolicibacterium</taxon>
    </lineage>
</organism>
<dbReference type="InterPro" id="IPR042099">
    <property type="entry name" value="ANL_N_sf"/>
</dbReference>
<feature type="domain" description="AMP-dependent synthetase/ligase" evidence="3">
    <location>
        <begin position="16"/>
        <end position="361"/>
    </location>
</feature>
<comment type="similarity">
    <text evidence="1">Belongs to the ATP-dependent AMP-binding enzyme family.</text>
</comment>
<dbReference type="PROSITE" id="PS00455">
    <property type="entry name" value="AMP_BINDING"/>
    <property type="match status" value="1"/>
</dbReference>
<dbReference type="InterPro" id="IPR000873">
    <property type="entry name" value="AMP-dep_synth/lig_dom"/>
</dbReference>
<reference evidence="5 6" key="1">
    <citation type="submission" date="2021-05" db="EMBL/GenBank/DDBJ databases">
        <title>Draft Genome Sequences of Clinical Respiratory Isolates of Mycobacterium goodii Recovered in Ireland.</title>
        <authorList>
            <person name="Flanagan P.R."/>
            <person name="Mok S."/>
            <person name="Roycroft E."/>
            <person name="Rogers T.R."/>
            <person name="Fitzgibbon M."/>
        </authorList>
    </citation>
    <scope>NUCLEOTIDE SEQUENCE [LARGE SCALE GENOMIC DNA]</scope>
    <source>
        <strain evidence="5 6">14IE55</strain>
    </source>
</reference>
<dbReference type="Pfam" id="PF00501">
    <property type="entry name" value="AMP-binding"/>
    <property type="match status" value="1"/>
</dbReference>